<dbReference type="PANTHER" id="PTHR10285">
    <property type="entry name" value="URIDINE KINASE"/>
    <property type="match status" value="1"/>
</dbReference>
<keyword evidence="4" id="KW-0547">Nucleotide-binding</keyword>
<evidence type="ECO:0000256" key="4">
    <source>
        <dbReference type="ARBA" id="ARBA00022741"/>
    </source>
</evidence>
<reference evidence="10" key="1">
    <citation type="submission" date="2021-05" db="EMBL/GenBank/DDBJ databases">
        <title>The genome of the haptophyte Pavlova lutheri (Diacronema luteri, Pavlovales) - a model for lipid biosynthesis in eukaryotic algae.</title>
        <authorList>
            <person name="Hulatt C.J."/>
            <person name="Posewitz M.C."/>
        </authorList>
    </citation>
    <scope>NUCLEOTIDE SEQUENCE</scope>
    <source>
        <strain evidence="10">NIVA-4/92</strain>
    </source>
</reference>
<protein>
    <recommendedName>
        <fullName evidence="2">uridine/cytidine kinase</fullName>
        <ecNumber evidence="2">2.7.1.48</ecNumber>
    </recommendedName>
</protein>
<dbReference type="FunFam" id="3.40.50.300:FF:001802">
    <property type="entry name" value="Uridine-cytidine kinase 1"/>
    <property type="match status" value="1"/>
</dbReference>
<dbReference type="EC" id="2.7.1.48" evidence="2"/>
<feature type="region of interest" description="Disordered" evidence="7">
    <location>
        <begin position="22"/>
        <end position="51"/>
    </location>
</feature>
<dbReference type="GO" id="GO:0044206">
    <property type="term" value="P:UMP salvage"/>
    <property type="evidence" value="ECO:0007669"/>
    <property type="project" value="UniProtKB-UniPathway"/>
</dbReference>
<dbReference type="PRINTS" id="PR00988">
    <property type="entry name" value="URIDINKINASE"/>
</dbReference>
<evidence type="ECO:0000256" key="2">
    <source>
        <dbReference type="ARBA" id="ARBA00012137"/>
    </source>
</evidence>
<dbReference type="InterPro" id="IPR027417">
    <property type="entry name" value="P-loop_NTPase"/>
</dbReference>
<keyword evidence="6" id="KW-0067">ATP-binding</keyword>
<dbReference type="UniPathway" id="UPA00574">
    <property type="reaction ID" value="UER00637"/>
</dbReference>
<evidence type="ECO:0000256" key="8">
    <source>
        <dbReference type="SAM" id="SignalP"/>
    </source>
</evidence>
<comment type="pathway">
    <text evidence="1">Pyrimidine metabolism; UMP biosynthesis via salvage pathway; UMP from uridine: step 1/1.</text>
</comment>
<dbReference type="InterPro" id="IPR000764">
    <property type="entry name" value="Uridine_kinase-like"/>
</dbReference>
<dbReference type="SUPFAM" id="SSF52540">
    <property type="entry name" value="P-loop containing nucleoside triphosphate hydrolases"/>
    <property type="match status" value="1"/>
</dbReference>
<dbReference type="OrthoDB" id="10257085at2759"/>
<evidence type="ECO:0000259" key="9">
    <source>
        <dbReference type="Pfam" id="PF00485"/>
    </source>
</evidence>
<feature type="signal peptide" evidence="8">
    <location>
        <begin position="1"/>
        <end position="19"/>
    </location>
</feature>
<dbReference type="AlphaFoldDB" id="A0A8J5XXD3"/>
<dbReference type="OMA" id="TVKPMHE"/>
<dbReference type="InterPro" id="IPR006083">
    <property type="entry name" value="PRK/URK"/>
</dbReference>
<dbReference type="GO" id="GO:0005524">
    <property type="term" value="F:ATP binding"/>
    <property type="evidence" value="ECO:0007669"/>
    <property type="project" value="UniProtKB-KW"/>
</dbReference>
<evidence type="ECO:0000256" key="3">
    <source>
        <dbReference type="ARBA" id="ARBA00022679"/>
    </source>
</evidence>
<evidence type="ECO:0000256" key="5">
    <source>
        <dbReference type="ARBA" id="ARBA00022777"/>
    </source>
</evidence>
<dbReference type="Proteomes" id="UP000751190">
    <property type="component" value="Unassembled WGS sequence"/>
</dbReference>
<feature type="chain" id="PRO_5035216388" description="uridine/cytidine kinase" evidence="8">
    <location>
        <begin position="20"/>
        <end position="307"/>
    </location>
</feature>
<keyword evidence="8" id="KW-0732">Signal</keyword>
<dbReference type="CDD" id="cd02023">
    <property type="entry name" value="UMPK"/>
    <property type="match status" value="1"/>
</dbReference>
<evidence type="ECO:0000313" key="10">
    <source>
        <dbReference type="EMBL" id="KAG8470791.1"/>
    </source>
</evidence>
<feature type="compositionally biased region" description="Low complexity" evidence="7">
    <location>
        <begin position="22"/>
        <end position="33"/>
    </location>
</feature>
<dbReference type="NCBIfam" id="NF004018">
    <property type="entry name" value="PRK05480.1"/>
    <property type="match status" value="1"/>
</dbReference>
<gene>
    <name evidence="10" type="ORF">KFE25_009212</name>
</gene>
<proteinExistence type="predicted"/>
<dbReference type="GO" id="GO:0004849">
    <property type="term" value="F:uridine kinase activity"/>
    <property type="evidence" value="ECO:0007669"/>
    <property type="project" value="UniProtKB-EC"/>
</dbReference>
<dbReference type="Pfam" id="PF00485">
    <property type="entry name" value="PRK"/>
    <property type="match status" value="1"/>
</dbReference>
<dbReference type="Gene3D" id="3.40.50.300">
    <property type="entry name" value="P-loop containing nucleotide triphosphate hydrolases"/>
    <property type="match status" value="1"/>
</dbReference>
<evidence type="ECO:0000256" key="6">
    <source>
        <dbReference type="ARBA" id="ARBA00022840"/>
    </source>
</evidence>
<evidence type="ECO:0000313" key="11">
    <source>
        <dbReference type="Proteomes" id="UP000751190"/>
    </source>
</evidence>
<accession>A0A8J5XXD3</accession>
<evidence type="ECO:0000256" key="7">
    <source>
        <dbReference type="SAM" id="MobiDB-lite"/>
    </source>
</evidence>
<keyword evidence="3" id="KW-0808">Transferase</keyword>
<dbReference type="EMBL" id="JAGTXO010000001">
    <property type="protein sequence ID" value="KAG8470791.1"/>
    <property type="molecule type" value="Genomic_DNA"/>
</dbReference>
<evidence type="ECO:0000256" key="1">
    <source>
        <dbReference type="ARBA" id="ARBA00004690"/>
    </source>
</evidence>
<sequence length="307" mass="33969">MTRVRSLLGSLALVSAVSAASRTAQRTAPTRSRALARRRTPQMSADAAPGRRPFIIGIGGGSASGKTTVVESIMSRMGSAEGRVVSISQDCFYRPLTPEQARNVADHNFDHPAAMDFDEQLELLRTLQQGAREVRVPQYDFCTHSRLPSSEDTRVCSPDIVIFEGILALHDPRLRDVFDLTIFVDTDVDLRLLRRITRDIEHRGRSLASVVEQYERFVKPSHDQFIEPCKRTADLVVPFNRRNLVAIELICDHIDLLRARCTKLAEDFHEVSAARALAQPALPKMVNGRVQPTASTVGVGGKAHPAL</sequence>
<keyword evidence="11" id="KW-1185">Reference proteome</keyword>
<organism evidence="10 11">
    <name type="scientific">Diacronema lutheri</name>
    <name type="common">Unicellular marine alga</name>
    <name type="synonym">Monochrysis lutheri</name>
    <dbReference type="NCBI Taxonomy" id="2081491"/>
    <lineage>
        <taxon>Eukaryota</taxon>
        <taxon>Haptista</taxon>
        <taxon>Haptophyta</taxon>
        <taxon>Pavlovophyceae</taxon>
        <taxon>Pavlovales</taxon>
        <taxon>Pavlovaceae</taxon>
        <taxon>Diacronema</taxon>
    </lineage>
</organism>
<feature type="domain" description="Phosphoribulokinase/uridine kinase" evidence="9">
    <location>
        <begin position="55"/>
        <end position="245"/>
    </location>
</feature>
<keyword evidence="5" id="KW-0418">Kinase</keyword>
<comment type="caution">
    <text evidence="10">The sequence shown here is derived from an EMBL/GenBank/DDBJ whole genome shotgun (WGS) entry which is preliminary data.</text>
</comment>
<name>A0A8J5XXD3_DIALT</name>